<evidence type="ECO:0008006" key="5">
    <source>
        <dbReference type="Google" id="ProtNLM"/>
    </source>
</evidence>
<evidence type="ECO:0000256" key="1">
    <source>
        <dbReference type="SAM" id="Phobius"/>
    </source>
</evidence>
<reference evidence="3 4" key="1">
    <citation type="submission" date="2019-12" db="EMBL/GenBank/DDBJ databases">
        <authorList>
            <person name="Woiski C."/>
        </authorList>
    </citation>
    <scope>NUCLEOTIDE SEQUENCE [LARGE SCALE GENOMIC DNA]</scope>
    <source>
        <strain evidence="3 4">BOE100</strain>
    </source>
</reference>
<dbReference type="AlphaFoldDB" id="A0A7V8EDX8"/>
<keyword evidence="1" id="KW-0812">Transmembrane</keyword>
<name>A0A7V8EDX8_PSEPU</name>
<evidence type="ECO:0000313" key="3">
    <source>
        <dbReference type="EMBL" id="KAF0252929.1"/>
    </source>
</evidence>
<dbReference type="PROSITE" id="PS51257">
    <property type="entry name" value="PROKAR_LIPOPROTEIN"/>
    <property type="match status" value="1"/>
</dbReference>
<feature type="transmembrane region" description="Helical" evidence="1">
    <location>
        <begin position="98"/>
        <end position="115"/>
    </location>
</feature>
<proteinExistence type="predicted"/>
<keyword evidence="1" id="KW-0472">Membrane</keyword>
<evidence type="ECO:0000256" key="2">
    <source>
        <dbReference type="SAM" id="SignalP"/>
    </source>
</evidence>
<evidence type="ECO:0000313" key="4">
    <source>
        <dbReference type="Proteomes" id="UP000442695"/>
    </source>
</evidence>
<dbReference type="Proteomes" id="UP000442695">
    <property type="component" value="Unassembled WGS sequence"/>
</dbReference>
<protein>
    <recommendedName>
        <fullName evidence="5">PEGA domain-containing protein</fullName>
    </recommendedName>
</protein>
<gene>
    <name evidence="3" type="ORF">GN299_21090</name>
</gene>
<keyword evidence="2" id="KW-0732">Signal</keyword>
<organism evidence="3 4">
    <name type="scientific">Pseudomonas putida</name>
    <name type="common">Arthrobacter siderocapsulatus</name>
    <dbReference type="NCBI Taxonomy" id="303"/>
    <lineage>
        <taxon>Bacteria</taxon>
        <taxon>Pseudomonadati</taxon>
        <taxon>Pseudomonadota</taxon>
        <taxon>Gammaproteobacteria</taxon>
        <taxon>Pseudomonadales</taxon>
        <taxon>Pseudomonadaceae</taxon>
        <taxon>Pseudomonas</taxon>
    </lineage>
</organism>
<feature type="signal peptide" evidence="2">
    <location>
        <begin position="1"/>
        <end position="22"/>
    </location>
</feature>
<dbReference type="EMBL" id="WOWR01000033">
    <property type="protein sequence ID" value="KAF0252929.1"/>
    <property type="molecule type" value="Genomic_DNA"/>
</dbReference>
<keyword evidence="1" id="KW-1133">Transmembrane helix</keyword>
<dbReference type="RefSeq" id="WP_049277754.1">
    <property type="nucleotide sequence ID" value="NZ_BSKD01000007.1"/>
</dbReference>
<comment type="caution">
    <text evidence="3">The sequence shown here is derived from an EMBL/GenBank/DDBJ whole genome shotgun (WGS) entry which is preliminary data.</text>
</comment>
<accession>A0A7V8EDX8</accession>
<feature type="chain" id="PRO_5030650849" description="PEGA domain-containing protein" evidence="2">
    <location>
        <begin position="23"/>
        <end position="165"/>
    </location>
</feature>
<sequence>MMVRKLIGAAVAVAVVATQGCASIVGESRYPVAVSSAPPGASFEITDKNGTVVHTGNTPSTVTLKSGKGYFSGQTYTLRFKKEGYPDKTVELDSSLSGWYWGNILIGGLIGMLIVDPLTGAMYKLPEFASADMGKPLANAGEQPLKVGVIDDLTAAQRERLVPVN</sequence>